<dbReference type="EMBL" id="BLXT01002413">
    <property type="protein sequence ID" value="GFN94145.1"/>
    <property type="molecule type" value="Genomic_DNA"/>
</dbReference>
<organism evidence="1 2">
    <name type="scientific">Plakobranchus ocellatus</name>
    <dbReference type="NCBI Taxonomy" id="259542"/>
    <lineage>
        <taxon>Eukaryota</taxon>
        <taxon>Metazoa</taxon>
        <taxon>Spiralia</taxon>
        <taxon>Lophotrochozoa</taxon>
        <taxon>Mollusca</taxon>
        <taxon>Gastropoda</taxon>
        <taxon>Heterobranchia</taxon>
        <taxon>Euthyneura</taxon>
        <taxon>Panpulmonata</taxon>
        <taxon>Sacoglossa</taxon>
        <taxon>Placobranchoidea</taxon>
        <taxon>Plakobranchidae</taxon>
        <taxon>Plakobranchus</taxon>
    </lineage>
</organism>
<protein>
    <submittedName>
        <fullName evidence="1">Uncharacterized protein</fullName>
    </submittedName>
</protein>
<dbReference type="Proteomes" id="UP000735302">
    <property type="component" value="Unassembled WGS sequence"/>
</dbReference>
<accession>A0AAV3Z4C9</accession>
<dbReference type="AlphaFoldDB" id="A0AAV3Z4C9"/>
<reference evidence="1 2" key="1">
    <citation type="journal article" date="2021" name="Elife">
        <title>Chloroplast acquisition without the gene transfer in kleptoplastic sea slugs, Plakobranchus ocellatus.</title>
        <authorList>
            <person name="Maeda T."/>
            <person name="Takahashi S."/>
            <person name="Yoshida T."/>
            <person name="Shimamura S."/>
            <person name="Takaki Y."/>
            <person name="Nagai Y."/>
            <person name="Toyoda A."/>
            <person name="Suzuki Y."/>
            <person name="Arimoto A."/>
            <person name="Ishii H."/>
            <person name="Satoh N."/>
            <person name="Nishiyama T."/>
            <person name="Hasebe M."/>
            <person name="Maruyama T."/>
            <person name="Minagawa J."/>
            <person name="Obokata J."/>
            <person name="Shigenobu S."/>
        </authorList>
    </citation>
    <scope>NUCLEOTIDE SEQUENCE [LARGE SCALE GENOMIC DNA]</scope>
</reference>
<evidence type="ECO:0000313" key="2">
    <source>
        <dbReference type="Proteomes" id="UP000735302"/>
    </source>
</evidence>
<comment type="caution">
    <text evidence="1">The sequence shown here is derived from an EMBL/GenBank/DDBJ whole genome shotgun (WGS) entry which is preliminary data.</text>
</comment>
<evidence type="ECO:0000313" key="1">
    <source>
        <dbReference type="EMBL" id="GFN94145.1"/>
    </source>
</evidence>
<name>A0AAV3Z4C9_9GAST</name>
<proteinExistence type="predicted"/>
<keyword evidence="2" id="KW-1185">Reference proteome</keyword>
<gene>
    <name evidence="1" type="ORF">PoB_002065100</name>
</gene>
<sequence length="164" mass="18007">MNAFALDLRSEQQMSFPEDDALLRAVFASLTTFSFPPDAYERWTSLAAGCKVSSAVYATGISRTVTFDMTSLAKSNTYSSRFLTPVLTVAIALALIAARCERDVRSDIKIQVRRTYSIRRLQAAKGQNADGVGLSFILTLTHLDAPSVSDAFYLLHHLLLRAAP</sequence>